<organism evidence="2 3">
    <name type="scientific">Actinosynnema pretiosum</name>
    <dbReference type="NCBI Taxonomy" id="42197"/>
    <lineage>
        <taxon>Bacteria</taxon>
        <taxon>Bacillati</taxon>
        <taxon>Actinomycetota</taxon>
        <taxon>Actinomycetes</taxon>
        <taxon>Pseudonocardiales</taxon>
        <taxon>Pseudonocardiaceae</taxon>
        <taxon>Actinosynnema</taxon>
    </lineage>
</organism>
<keyword evidence="1" id="KW-1133">Transmembrane helix</keyword>
<keyword evidence="1" id="KW-0472">Membrane</keyword>
<evidence type="ECO:0008006" key="4">
    <source>
        <dbReference type="Google" id="ProtNLM"/>
    </source>
</evidence>
<proteinExistence type="predicted"/>
<keyword evidence="3" id="KW-1185">Reference proteome</keyword>
<feature type="transmembrane region" description="Helical" evidence="1">
    <location>
        <begin position="12"/>
        <end position="42"/>
    </location>
</feature>
<feature type="transmembrane region" description="Helical" evidence="1">
    <location>
        <begin position="48"/>
        <end position="69"/>
    </location>
</feature>
<dbReference type="KEGG" id="apre:CNX65_14710"/>
<keyword evidence="1" id="KW-0812">Transmembrane</keyword>
<name>A0A290Z5W4_9PSEU</name>
<accession>A0A290Z5W4</accession>
<feature type="transmembrane region" description="Helical" evidence="1">
    <location>
        <begin position="89"/>
        <end position="107"/>
    </location>
</feature>
<feature type="transmembrane region" description="Helical" evidence="1">
    <location>
        <begin position="119"/>
        <end position="144"/>
    </location>
</feature>
<protein>
    <recommendedName>
        <fullName evidence="4">DUF624 domain-containing protein</fullName>
    </recommendedName>
</protein>
<gene>
    <name evidence="2" type="ORF">CNX65_14710</name>
</gene>
<dbReference type="AlphaFoldDB" id="A0A290Z5W4"/>
<evidence type="ECO:0000256" key="1">
    <source>
        <dbReference type="SAM" id="Phobius"/>
    </source>
</evidence>
<sequence>MLTRVSQRSWERLFALVWAALLVNLNLTAALSPLLLALALVADPLGSWPFFLLLSGLCGPALTGAFACFADPDATSTRLFWSTWRRTAVTATTTWLTAAALVTILFLDARFLLGTRWGPALALFFTSATTLVTATALAVLTHLAAGSAAPRLLLRPCLVGAARRWWLSLASTTVLLTTALFVLAAPLPGLLLAASPLLYAAWTQTRLSTLTAAHPTPAARHR</sequence>
<feature type="transmembrane region" description="Helical" evidence="1">
    <location>
        <begin position="165"/>
        <end position="187"/>
    </location>
</feature>
<evidence type="ECO:0000313" key="3">
    <source>
        <dbReference type="Proteomes" id="UP000218505"/>
    </source>
</evidence>
<reference evidence="2" key="1">
    <citation type="submission" date="2017-09" db="EMBL/GenBank/DDBJ databases">
        <title>Complete Genome Sequence of ansamitocin-producing Bacterium Actinosynnema pretiosum X47.</title>
        <authorList>
            <person name="Cao G."/>
            <person name="Zong G."/>
            <person name="Zhong C."/>
            <person name="Fu J."/>
        </authorList>
    </citation>
    <scope>NUCLEOTIDE SEQUENCE [LARGE SCALE GENOMIC DNA]</scope>
    <source>
        <strain evidence="2">X47</strain>
    </source>
</reference>
<evidence type="ECO:0000313" key="2">
    <source>
        <dbReference type="EMBL" id="ATE54388.1"/>
    </source>
</evidence>
<dbReference type="EMBL" id="CP023445">
    <property type="protein sequence ID" value="ATE54388.1"/>
    <property type="molecule type" value="Genomic_DNA"/>
</dbReference>
<dbReference type="Proteomes" id="UP000218505">
    <property type="component" value="Chromosome"/>
</dbReference>